<keyword evidence="5" id="KW-0560">Oxidoreductase</keyword>
<dbReference type="GO" id="GO:0051213">
    <property type="term" value="F:dioxygenase activity"/>
    <property type="evidence" value="ECO:0007669"/>
    <property type="project" value="UniProtKB-KW"/>
</dbReference>
<dbReference type="Gene3D" id="3.60.130.10">
    <property type="entry name" value="Clavaminate synthase-like"/>
    <property type="match status" value="1"/>
</dbReference>
<evidence type="ECO:0000256" key="2">
    <source>
        <dbReference type="ARBA" id="ARBA00005896"/>
    </source>
</evidence>
<dbReference type="PATRIC" id="fig|1324261.3.peg.1730"/>
<comment type="similarity">
    <text evidence="2">Belongs to the TfdA dioxygenase family.</text>
</comment>
<comment type="cofactor">
    <cofactor evidence="1">
        <name>Fe(2+)</name>
        <dbReference type="ChEBI" id="CHEBI:29033"/>
    </cofactor>
</comment>
<name>A0A051U547_9MYCO</name>
<dbReference type="HOGENOM" id="CLU_036005_2_0_11"/>
<reference evidence="8 9" key="1">
    <citation type="submission" date="2014-04" db="EMBL/GenBank/DDBJ databases">
        <title>The Genome Sequence of Mycobacterium tuberculosis TKK-01-0051.</title>
        <authorList>
            <consortium name="The Broad Institute Genomics Platform"/>
            <consortium name="The Broad Institute Genome Sequencing Center for Infectious Disease"/>
            <person name="Earl A.M."/>
            <person name="Cohen K."/>
            <person name="Pym A."/>
            <person name="Bishai W."/>
            <person name="Maharaj K."/>
            <person name="Desjardins C."/>
            <person name="Abeel T."/>
            <person name="Young S."/>
            <person name="Zeng Q."/>
            <person name="Gargeya S."/>
            <person name="Abouelleil A."/>
            <person name="Alvarado L."/>
            <person name="Chapman S.B."/>
            <person name="Gainer-Dewar J."/>
            <person name="Goldberg J."/>
            <person name="Griggs A."/>
            <person name="Gujja S."/>
            <person name="Hansen M."/>
            <person name="Howarth C."/>
            <person name="Imamovic A."/>
            <person name="Larimer J."/>
            <person name="Murphy C."/>
            <person name="Naylor J."/>
            <person name="Pearson M."/>
            <person name="Poon T.W."/>
            <person name="Priest M."/>
            <person name="Roberts A."/>
            <person name="Saif S."/>
            <person name="Shea T."/>
            <person name="Sykes S."/>
            <person name="Wortman J."/>
            <person name="Nusbaum C."/>
            <person name="Birren B."/>
        </authorList>
    </citation>
    <scope>NUCLEOTIDE SEQUENCE [LARGE SCALE GENOMIC DNA]</scope>
    <source>
        <strain evidence="8 9">TKK-01-0051</strain>
    </source>
</reference>
<evidence type="ECO:0000256" key="5">
    <source>
        <dbReference type="ARBA" id="ARBA00023002"/>
    </source>
</evidence>
<dbReference type="GO" id="GO:0046872">
    <property type="term" value="F:metal ion binding"/>
    <property type="evidence" value="ECO:0007669"/>
    <property type="project" value="UniProtKB-KW"/>
</dbReference>
<evidence type="ECO:0000259" key="7">
    <source>
        <dbReference type="Pfam" id="PF02668"/>
    </source>
</evidence>
<gene>
    <name evidence="8" type="ORF">K875_01717</name>
</gene>
<feature type="domain" description="TauD/TfdA-like" evidence="7">
    <location>
        <begin position="10"/>
        <end position="267"/>
    </location>
</feature>
<protein>
    <recommendedName>
        <fullName evidence="7">TauD/TfdA-like domain-containing protein</fullName>
    </recommendedName>
</protein>
<dbReference type="PANTHER" id="PTHR43779">
    <property type="entry name" value="DIOXYGENASE RV0097-RELATED"/>
    <property type="match status" value="1"/>
</dbReference>
<evidence type="ECO:0000256" key="1">
    <source>
        <dbReference type="ARBA" id="ARBA00001954"/>
    </source>
</evidence>
<evidence type="ECO:0000256" key="4">
    <source>
        <dbReference type="ARBA" id="ARBA00022964"/>
    </source>
</evidence>
<evidence type="ECO:0000313" key="9">
    <source>
        <dbReference type="Proteomes" id="UP000025947"/>
    </source>
</evidence>
<dbReference type="RefSeq" id="WP_044484531.1">
    <property type="nucleotide sequence ID" value="NZ_KK328284.1"/>
</dbReference>
<evidence type="ECO:0000256" key="6">
    <source>
        <dbReference type="ARBA" id="ARBA00023004"/>
    </source>
</evidence>
<evidence type="ECO:0000256" key="3">
    <source>
        <dbReference type="ARBA" id="ARBA00022723"/>
    </source>
</evidence>
<dbReference type="InterPro" id="IPR003819">
    <property type="entry name" value="TauD/TfdA-like"/>
</dbReference>
<dbReference type="InterPro" id="IPR051178">
    <property type="entry name" value="TfdA_dioxygenase"/>
</dbReference>
<dbReference type="SUPFAM" id="SSF51197">
    <property type="entry name" value="Clavaminate synthase-like"/>
    <property type="match status" value="1"/>
</dbReference>
<keyword evidence="6" id="KW-0408">Iron</keyword>
<dbReference type="Proteomes" id="UP000025947">
    <property type="component" value="Unassembled WGS sequence"/>
</dbReference>
<comment type="caution">
    <text evidence="8">The sequence shown here is derived from an EMBL/GenBank/DDBJ whole genome shotgun (WGS) entry which is preliminary data.</text>
</comment>
<keyword evidence="9" id="KW-1185">Reference proteome</keyword>
<dbReference type="EMBL" id="JLXW01000005">
    <property type="protein sequence ID" value="KBZ64332.1"/>
    <property type="molecule type" value="Genomic_DNA"/>
</dbReference>
<keyword evidence="3" id="KW-0479">Metal-binding</keyword>
<dbReference type="PANTHER" id="PTHR43779:SF3">
    <property type="entry name" value="(3R)-3-[(CARBOXYMETHYL)AMINO]FATTY ACID OXYGENASE_DECARBOXYLASE"/>
    <property type="match status" value="1"/>
</dbReference>
<dbReference type="AlphaFoldDB" id="A0A051U547"/>
<accession>A0A051U547</accession>
<proteinExistence type="inferred from homology"/>
<keyword evidence="4" id="KW-0223">Dioxygenase</keyword>
<organism evidence="8 9">
    <name type="scientific">Mycobacterium [tuberculosis] TKK-01-0051</name>
    <dbReference type="NCBI Taxonomy" id="1324261"/>
    <lineage>
        <taxon>Bacteria</taxon>
        <taxon>Bacillati</taxon>
        <taxon>Actinomycetota</taxon>
        <taxon>Actinomycetes</taxon>
        <taxon>Mycobacteriales</taxon>
        <taxon>Mycobacteriaceae</taxon>
        <taxon>Mycobacterium</taxon>
        <taxon>Mycobacterium avium complex (MAC)</taxon>
    </lineage>
</organism>
<dbReference type="InterPro" id="IPR042098">
    <property type="entry name" value="TauD-like_sf"/>
</dbReference>
<dbReference type="Pfam" id="PF02668">
    <property type="entry name" value="TauD"/>
    <property type="match status" value="1"/>
</dbReference>
<sequence length="276" mass="30962">MGLTSAQLEIVDLTPRIGSEIRTDLDTLLSGREAPTIRDVLERRGVVFFRGLDIGDEEQVTIAKTLGTLVANEGQGGINKISLDEKVNQRAKYLQGSMFWHFDGSLQPLPNLATLLRAVRLSETGGQTEFCNTYAAYDDLPDADKEAIAELRVVHSAERSQYYVTPEMSYDEVAFWQKSPTKACPIVWTHQSGRKSLLLGATSDYVIGLPVEESRALLARLRDWATQPQYVYQHQWQPGDLLIWDNTGTMHRVLPYSVDSGRLMHRTILAGEEPLQ</sequence>
<evidence type="ECO:0000313" key="8">
    <source>
        <dbReference type="EMBL" id="KBZ64332.1"/>
    </source>
</evidence>